<gene>
    <name evidence="2" type="ORF">NLS_LOCUS4966</name>
</gene>
<evidence type="ECO:0000256" key="1">
    <source>
        <dbReference type="SAM" id="MobiDB-lite"/>
    </source>
</evidence>
<feature type="region of interest" description="Disordered" evidence="1">
    <location>
        <begin position="1"/>
        <end position="20"/>
    </location>
</feature>
<keyword evidence="3" id="KW-1185">Reference proteome</keyword>
<sequence>MIVRKAESTQRIDAVKDDDEEEEMQRNEFIVEQLVEPFLYGSLMDMMLDLLASEASGSVLIDNYTSDGLMVFDGNTLWFVTGLYSGADGKAYCNRKIKLCIDSPLPSDEKFNAMSVNRNGSRVALSSAHSVSVIEIPYDCWCRQSVTQDPLMDHLQPLYHCKNQFVGSHTWSANIAVDILKIRWCWEGRHRSGHHACNILAVLYSGNIVRIYDAGISCTIPTVVVDFKSLFGLSESSCDRSLGVHNYIASFDFGPSFICSGNANGTEINVKTLVAIDNDCGDIYVVTYSDNSVIEIQGPLILTGNVPGGFASSGAFDILYVQHREKTSLPVFSLISSSGCITHFLILTLNEEAFDGHMEFVLVSYDNILLPFKPLADNSYCLQNDHVQSGQYFVVCGVNLFSININPWIHLLSNSLPANANYEKKASDLPDSKIHHVFVVLGSAETSGMVDAITFATIAYVTIGKSPIPDDICRVFNEKNIVYIAVTSSRQLLYKFARQDTIWHEKRAVVRRHNVPVVEEKAQDYLLEECMKILQSQTVIPSFRLNKSVTESEAIIVANGVVQALVENMRITENAFKRIQDIIAEDMKSLEAINNNKSTCTERLLRVLSAYVDLRNRIYKIQKAVAQLKKRSDELGLGLVPKMFPLTDSEKALKDKLEALHVEVDGITRQLPYLASEIAAKRHDRFGPVRSFCASMSAQKFMLSKNTEDINEMVNWTKQLVKKIDSIQVSIVAEEALSSSHENNIEARTTHCFSSKLL</sequence>
<accession>A0A3P6T626</accession>
<organism evidence="2 3">
    <name type="scientific">Litomosoides sigmodontis</name>
    <name type="common">Filarial nematode worm</name>
    <dbReference type="NCBI Taxonomy" id="42156"/>
    <lineage>
        <taxon>Eukaryota</taxon>
        <taxon>Metazoa</taxon>
        <taxon>Ecdysozoa</taxon>
        <taxon>Nematoda</taxon>
        <taxon>Chromadorea</taxon>
        <taxon>Rhabditida</taxon>
        <taxon>Spirurina</taxon>
        <taxon>Spiruromorpha</taxon>
        <taxon>Filarioidea</taxon>
        <taxon>Onchocercidae</taxon>
        <taxon>Litomosoides</taxon>
    </lineage>
</organism>
<dbReference type="STRING" id="42156.A0A3P6T626"/>
<evidence type="ECO:0000313" key="3">
    <source>
        <dbReference type="Proteomes" id="UP000277928"/>
    </source>
</evidence>
<dbReference type="EMBL" id="UYRX01000346">
    <property type="protein sequence ID" value="VDK80577.1"/>
    <property type="molecule type" value="Genomic_DNA"/>
</dbReference>
<dbReference type="OMA" id="SIDINPW"/>
<dbReference type="Proteomes" id="UP000277928">
    <property type="component" value="Unassembled WGS sequence"/>
</dbReference>
<dbReference type="OrthoDB" id="5823806at2759"/>
<protein>
    <submittedName>
        <fullName evidence="2">Uncharacterized protein</fullName>
    </submittedName>
</protein>
<feature type="compositionally biased region" description="Basic and acidic residues" evidence="1">
    <location>
        <begin position="1"/>
        <end position="15"/>
    </location>
</feature>
<dbReference type="AlphaFoldDB" id="A0A3P6T626"/>
<name>A0A3P6T626_LITSI</name>
<reference evidence="2 3" key="1">
    <citation type="submission" date="2018-08" db="EMBL/GenBank/DDBJ databases">
        <authorList>
            <person name="Laetsch R D."/>
            <person name="Stevens L."/>
            <person name="Kumar S."/>
            <person name="Blaxter L. M."/>
        </authorList>
    </citation>
    <scope>NUCLEOTIDE SEQUENCE [LARGE SCALE GENOMIC DNA]</scope>
</reference>
<evidence type="ECO:0000313" key="2">
    <source>
        <dbReference type="EMBL" id="VDK80577.1"/>
    </source>
</evidence>
<proteinExistence type="predicted"/>